<dbReference type="InterPro" id="IPR058054">
    <property type="entry name" value="Znf_MS1-like"/>
</dbReference>
<dbReference type="SMART" id="SM00249">
    <property type="entry name" value="PHD"/>
    <property type="match status" value="1"/>
</dbReference>
<keyword evidence="1" id="KW-0479">Metal-binding</keyword>
<feature type="compositionally biased region" description="Basic residues" evidence="6">
    <location>
        <begin position="119"/>
        <end position="129"/>
    </location>
</feature>
<dbReference type="Pfam" id="PF25874">
    <property type="entry name" value="WHD_plant_repro"/>
    <property type="match status" value="1"/>
</dbReference>
<evidence type="ECO:0000256" key="6">
    <source>
        <dbReference type="SAM" id="MobiDB-lite"/>
    </source>
</evidence>
<dbReference type="GO" id="GO:0008270">
    <property type="term" value="F:zinc ion binding"/>
    <property type="evidence" value="ECO:0007669"/>
    <property type="project" value="UniProtKB-KW"/>
</dbReference>
<dbReference type="Proteomes" id="UP000823388">
    <property type="component" value="Chromosome 5N"/>
</dbReference>
<feature type="region of interest" description="Disordered" evidence="6">
    <location>
        <begin position="1"/>
        <end position="34"/>
    </location>
</feature>
<evidence type="ECO:0000313" key="8">
    <source>
        <dbReference type="EMBL" id="KAG2593338.1"/>
    </source>
</evidence>
<gene>
    <name evidence="8" type="ORF">PVAP13_5NG170920</name>
</gene>
<dbReference type="PANTHER" id="PTHR46201:SF3">
    <property type="entry name" value="OS01G0877500 PROTEIN"/>
    <property type="match status" value="1"/>
</dbReference>
<evidence type="ECO:0000313" key="9">
    <source>
        <dbReference type="Proteomes" id="UP000823388"/>
    </source>
</evidence>
<sequence length="851" mass="94534">MTTVPSPLFPPTSGALFSERPRTQPHQPNPTPRLTMVRVLPRPTSPFHHHMHRPIPVYAAPAYVGPEFIPAIRCTKTRPKCLTDRPSPRRNRPHRLPPLYLAAAAAAANPNQSSDPVNRRRGRRRRRQIRRDPTAAEGEMVVNGRPLKRARARVEARDFAAFPAAGDGGAAGTFREAVRGFLAKHARLLPLPSIFSPAAAAAPPHLLIWRVSLRVGEAGDEETGGRVELNVVEEDVLRSRSVYCDQCRVVGWSGHPVCGKRYHFIIENDCNQLSGHRRTCCLRCGTPMVAGESRCALCNFDMDGEEIEECAYLHVDDSSHLLHAVVHANGYGHLLRVNGREGGSRVLTGRDIMSLWDRLCKVLYVRKVTVMDISKKHGMDYRLLHAVTSGHPWYGEWGYKFGAGSFALTSDTYGTAVDMLSNIQLALYFSNRSPIRTPLQNTIALYWALSDRQLVTLRDLFRFIMHLLHQAQMSKPSTYKRVDLASNVLCAWTKDDLDRAEAAMLKVLRVVQTGQWVSWRALRGAVSKAVDSQELLDYSLRELGGKQLDDGHFVAVRCNAEINAIEYRLESSSIRSPVDALMFEPSVEHVLHDLRFLYDALLNPESMLSSQPEVVGASSHSAAAKIIDCKQFIKHYDEHALRIPSNPFLLCVRCSIELLDHPKDYTAPPEELVHLPASATLAELKVQASRAFQETYLMFQSFQAEQLPDLPNFSDTTPVKHVLGSGHLVRLRGRCTGDYRRIVQFRMERGLENWTVDCSCGAKDDDGERMLACDVCGVWQHTRCSGISDFEEVPENFICRKCASPRKGKGRGGGGSNGGGRVEVSAGAGRCKDEIGSSVGGGKFGRMATVG</sequence>
<dbReference type="AlphaFoldDB" id="A0A8T0S8A4"/>
<keyword evidence="9" id="KW-1185">Reference proteome</keyword>
<keyword evidence="4" id="KW-0805">Transcription regulation</keyword>
<evidence type="ECO:0000259" key="7">
    <source>
        <dbReference type="SMART" id="SM00249"/>
    </source>
</evidence>
<dbReference type="SUPFAM" id="SSF57903">
    <property type="entry name" value="FYVE/PHD zinc finger"/>
    <property type="match status" value="1"/>
</dbReference>
<dbReference type="InterPro" id="IPR059080">
    <property type="entry name" value="WHD_PTC1"/>
</dbReference>
<accession>A0A8T0S8A4</accession>
<proteinExistence type="predicted"/>
<evidence type="ECO:0000256" key="2">
    <source>
        <dbReference type="ARBA" id="ARBA00022771"/>
    </source>
</evidence>
<dbReference type="InterPro" id="IPR001965">
    <property type="entry name" value="Znf_PHD"/>
</dbReference>
<dbReference type="Gene3D" id="3.30.40.10">
    <property type="entry name" value="Zinc/RING finger domain, C3HC4 (zinc finger)"/>
    <property type="match status" value="1"/>
</dbReference>
<dbReference type="EMBL" id="CM029046">
    <property type="protein sequence ID" value="KAG2593338.1"/>
    <property type="molecule type" value="Genomic_DNA"/>
</dbReference>
<evidence type="ECO:0000256" key="1">
    <source>
        <dbReference type="ARBA" id="ARBA00022723"/>
    </source>
</evidence>
<evidence type="ECO:0000256" key="5">
    <source>
        <dbReference type="ARBA" id="ARBA00023163"/>
    </source>
</evidence>
<feature type="region of interest" description="Disordered" evidence="6">
    <location>
        <begin position="104"/>
        <end position="139"/>
    </location>
</feature>
<keyword evidence="2" id="KW-0863">Zinc-finger</keyword>
<dbReference type="InterPro" id="IPR019786">
    <property type="entry name" value="Zinc_finger_PHD-type_CS"/>
</dbReference>
<feature type="domain" description="Zinc finger PHD-type" evidence="7">
    <location>
        <begin position="757"/>
        <end position="803"/>
    </location>
</feature>
<dbReference type="Pfam" id="PF00628">
    <property type="entry name" value="PHD"/>
    <property type="match status" value="1"/>
</dbReference>
<dbReference type="InterPro" id="IPR011011">
    <property type="entry name" value="Znf_FYVE_PHD"/>
</dbReference>
<keyword evidence="5" id="KW-0804">Transcription</keyword>
<dbReference type="InterPro" id="IPR057765">
    <property type="entry name" value="MS1-like_ubiquitin"/>
</dbReference>
<comment type="caution">
    <text evidence="8">The sequence shown here is derived from an EMBL/GenBank/DDBJ whole genome shotgun (WGS) entry which is preliminary data.</text>
</comment>
<keyword evidence="3" id="KW-0862">Zinc</keyword>
<dbReference type="InterPro" id="IPR019787">
    <property type="entry name" value="Znf_PHD-finger"/>
</dbReference>
<evidence type="ECO:0000256" key="4">
    <source>
        <dbReference type="ARBA" id="ARBA00023015"/>
    </source>
</evidence>
<dbReference type="PROSITE" id="PS01359">
    <property type="entry name" value="ZF_PHD_1"/>
    <property type="match status" value="1"/>
</dbReference>
<dbReference type="Pfam" id="PF25565">
    <property type="entry name" value="Ubiquitin_At1g33420"/>
    <property type="match status" value="1"/>
</dbReference>
<organism evidence="8 9">
    <name type="scientific">Panicum virgatum</name>
    <name type="common">Blackwell switchgrass</name>
    <dbReference type="NCBI Taxonomy" id="38727"/>
    <lineage>
        <taxon>Eukaryota</taxon>
        <taxon>Viridiplantae</taxon>
        <taxon>Streptophyta</taxon>
        <taxon>Embryophyta</taxon>
        <taxon>Tracheophyta</taxon>
        <taxon>Spermatophyta</taxon>
        <taxon>Magnoliopsida</taxon>
        <taxon>Liliopsida</taxon>
        <taxon>Poales</taxon>
        <taxon>Poaceae</taxon>
        <taxon>PACMAD clade</taxon>
        <taxon>Panicoideae</taxon>
        <taxon>Panicodae</taxon>
        <taxon>Paniceae</taxon>
        <taxon>Panicinae</taxon>
        <taxon>Panicum</taxon>
        <taxon>Panicum sect. Hiantes</taxon>
    </lineage>
</organism>
<evidence type="ECO:0000256" key="3">
    <source>
        <dbReference type="ARBA" id="ARBA00022833"/>
    </source>
</evidence>
<reference evidence="8" key="1">
    <citation type="submission" date="2020-05" db="EMBL/GenBank/DDBJ databases">
        <title>WGS assembly of Panicum virgatum.</title>
        <authorList>
            <person name="Lovell J.T."/>
            <person name="Jenkins J."/>
            <person name="Shu S."/>
            <person name="Juenger T.E."/>
            <person name="Schmutz J."/>
        </authorList>
    </citation>
    <scope>NUCLEOTIDE SEQUENCE</scope>
    <source>
        <strain evidence="8">AP13</strain>
    </source>
</reference>
<dbReference type="CDD" id="cd15556">
    <property type="entry name" value="PHD_MMD1_like"/>
    <property type="match status" value="1"/>
</dbReference>
<protein>
    <recommendedName>
        <fullName evidence="7">Zinc finger PHD-type domain-containing protein</fullName>
    </recommendedName>
</protein>
<dbReference type="InterPro" id="IPR013083">
    <property type="entry name" value="Znf_RING/FYVE/PHD"/>
</dbReference>
<dbReference type="PANTHER" id="PTHR46201">
    <property type="entry name" value="PHD FINGER PROTEIN MALE MEIOCYTE DEATH 1-RELATED"/>
    <property type="match status" value="1"/>
</dbReference>
<name>A0A8T0S8A4_PANVG</name>